<dbReference type="EMBL" id="JACBXS010000077">
    <property type="protein sequence ID" value="NYS26798.1"/>
    <property type="molecule type" value="Genomic_DNA"/>
</dbReference>
<dbReference type="AlphaFoldDB" id="A0A7Z0L375"/>
<comment type="caution">
    <text evidence="2">The sequence shown here is derived from an EMBL/GenBank/DDBJ whole genome shotgun (WGS) entry which is preliminary data.</text>
</comment>
<evidence type="ECO:0000313" key="3">
    <source>
        <dbReference type="Proteomes" id="UP000529417"/>
    </source>
</evidence>
<gene>
    <name evidence="2" type="ORF">HUK65_17670</name>
</gene>
<dbReference type="Proteomes" id="UP000529417">
    <property type="component" value="Unassembled WGS sequence"/>
</dbReference>
<evidence type="ECO:0000313" key="2">
    <source>
        <dbReference type="EMBL" id="NYS26798.1"/>
    </source>
</evidence>
<keyword evidence="3" id="KW-1185">Reference proteome</keyword>
<accession>A0A7Z0L375</accession>
<protein>
    <submittedName>
        <fullName evidence="2">Uncharacterized protein</fullName>
    </submittedName>
</protein>
<organism evidence="2 3">
    <name type="scientific">Rhabdonatronobacter sediminivivens</name>
    <dbReference type="NCBI Taxonomy" id="2743469"/>
    <lineage>
        <taxon>Bacteria</taxon>
        <taxon>Pseudomonadati</taxon>
        <taxon>Pseudomonadota</taxon>
        <taxon>Alphaproteobacteria</taxon>
        <taxon>Rhodobacterales</taxon>
        <taxon>Paracoccaceae</taxon>
        <taxon>Rhabdonatronobacter</taxon>
    </lineage>
</organism>
<proteinExistence type="predicted"/>
<dbReference type="RefSeq" id="WP_179907589.1">
    <property type="nucleotide sequence ID" value="NZ_JACBXS010000077.1"/>
</dbReference>
<reference evidence="2 3" key="1">
    <citation type="journal article" date="2000" name="Arch. Microbiol.">
        <title>Rhodobaca bogoriensis gen. nov. and sp. nov., an alkaliphilic purple nonsulfur bacterium from African Rift Valley soda lakes.</title>
        <authorList>
            <person name="Milford A.D."/>
            <person name="Achenbach L.A."/>
            <person name="Jung D.O."/>
            <person name="Madigan M.T."/>
        </authorList>
    </citation>
    <scope>NUCLEOTIDE SEQUENCE [LARGE SCALE GENOMIC DNA]</scope>
    <source>
        <strain evidence="2 3">2376</strain>
    </source>
</reference>
<feature type="region of interest" description="Disordered" evidence="1">
    <location>
        <begin position="187"/>
        <end position="209"/>
    </location>
</feature>
<evidence type="ECO:0000256" key="1">
    <source>
        <dbReference type="SAM" id="MobiDB-lite"/>
    </source>
</evidence>
<sequence>MPIPIPTIADLPFAKTPTPALQLPHRLVPVSFTQARLRGRQMLVPDLDLGAYRFRALIDWIEFRMRFSRGVQVQQLQPVMLQVFGRNAHIVAEDKGPGGVFTRCRIKVQEPPNLAMVAKAHQALVSTFGETERSWVTGIEISIDAYPKTPCPIARARLLGAMQRTIWTDRDIWTDTNSRPRSVFGGAKQTFKLSPGPEMDADGDARTEPGRHVMPVVDGTMLLGARYDDLMIRVMEKVIDRQRLDGTHQRLTESEKRVRIEVTLRGNALLDYGLVHMDALNRVRFMTLQKDCFRFKLPTFDPRMPISKGVDLAHNRGQARQAETYLRAGITGLMVRDAVMQRRRAQVRRQAIRALKAMGRPVPNALSARRAPALVSYEELNRRVVIALQHLDKREQTAWRRMEGKL</sequence>
<name>A0A7Z0L375_9RHOB</name>